<gene>
    <name evidence="2" type="ORF">IEG06_06115</name>
</gene>
<proteinExistence type="predicted"/>
<name>A0ABR8LT65_9FLAO</name>
<comment type="caution">
    <text evidence="2">The sequence shown here is derived from an EMBL/GenBank/DDBJ whole genome shotgun (WGS) entry which is preliminary data.</text>
</comment>
<organism evidence="2 3">
    <name type="scientific">Olleya marilimosa</name>
    <dbReference type="NCBI Taxonomy" id="272164"/>
    <lineage>
        <taxon>Bacteria</taxon>
        <taxon>Pseudomonadati</taxon>
        <taxon>Bacteroidota</taxon>
        <taxon>Flavobacteriia</taxon>
        <taxon>Flavobacteriales</taxon>
        <taxon>Flavobacteriaceae</taxon>
    </lineage>
</organism>
<reference evidence="2 3" key="1">
    <citation type="submission" date="2020-09" db="EMBL/GenBank/DDBJ databases">
        <title>Bacillus nautilus sp. nov., Chryseoglobus crepusculi sp. nov, and Psychrobacter noctis sp. nov., isolated from deep-sea sponges from the equatorial Atlantic.</title>
        <authorList>
            <person name="Stennett H.L."/>
            <person name="Williams S.E."/>
        </authorList>
    </citation>
    <scope>NUCLEOTIDE SEQUENCE [LARGE SCALE GENOMIC DNA]</scope>
    <source>
        <strain evidence="2 3">28M-24</strain>
    </source>
</reference>
<sequence>MVKNYAVLLVIIFSGLLQFSCSSEETYVPIQQSAATSPVIFNPETTPFNTLSEYHFFEGNLKDLSPVLGVLPYQPINSLFTDYAHKKRFIWMPENQKATYVNDYSILNFPDGTVFIKNFYYQNTLPNNLSRIIETRLMYKSSQGWKFANYIWNDNQTEAYFDLSGSYTDVSFIENGVTRNTTYRIPSAAECFTCHKSEINSIPIGPKPQNLNKDLAYADGVKNQLQKWIEIGYLEDNLPNTINTVSNWQDPTSTLNDRIRGYLDINCAHCHSQDRHCDYRPVRFAFGDYQGEVSLGVCVDPDTPIAPYSKIVEPNNIARSLIHFRLNNTQEEYRMPLLGRTLIHQEGVILLEQWITSLTQNCE</sequence>
<dbReference type="RefSeq" id="WP_191099449.1">
    <property type="nucleotide sequence ID" value="NZ_JACXXF010000003.1"/>
</dbReference>
<keyword evidence="1" id="KW-0732">Signal</keyword>
<evidence type="ECO:0000313" key="3">
    <source>
        <dbReference type="Proteomes" id="UP000627521"/>
    </source>
</evidence>
<feature type="chain" id="PRO_5047091838" description="Repeat protein (TIGR03806 family)" evidence="1">
    <location>
        <begin position="20"/>
        <end position="363"/>
    </location>
</feature>
<evidence type="ECO:0000313" key="2">
    <source>
        <dbReference type="EMBL" id="MBD3863020.1"/>
    </source>
</evidence>
<evidence type="ECO:0000256" key="1">
    <source>
        <dbReference type="SAM" id="SignalP"/>
    </source>
</evidence>
<accession>A0ABR8LT65</accession>
<feature type="signal peptide" evidence="1">
    <location>
        <begin position="1"/>
        <end position="19"/>
    </location>
</feature>
<protein>
    <recommendedName>
        <fullName evidence="4">Repeat protein (TIGR03806 family)</fullName>
    </recommendedName>
</protein>
<dbReference type="EMBL" id="JACXXH010000003">
    <property type="protein sequence ID" value="MBD3863020.1"/>
    <property type="molecule type" value="Genomic_DNA"/>
</dbReference>
<keyword evidence="3" id="KW-1185">Reference proteome</keyword>
<dbReference type="Proteomes" id="UP000627521">
    <property type="component" value="Unassembled WGS sequence"/>
</dbReference>
<evidence type="ECO:0008006" key="4">
    <source>
        <dbReference type="Google" id="ProtNLM"/>
    </source>
</evidence>